<organism evidence="1">
    <name type="scientific">Pararge aegeria</name>
    <name type="common">speckled wood butterfly</name>
    <dbReference type="NCBI Taxonomy" id="116150"/>
    <lineage>
        <taxon>Eukaryota</taxon>
        <taxon>Metazoa</taxon>
        <taxon>Ecdysozoa</taxon>
        <taxon>Arthropoda</taxon>
        <taxon>Hexapoda</taxon>
        <taxon>Insecta</taxon>
        <taxon>Pterygota</taxon>
        <taxon>Neoptera</taxon>
        <taxon>Endopterygota</taxon>
        <taxon>Lepidoptera</taxon>
        <taxon>Glossata</taxon>
        <taxon>Ditrysia</taxon>
        <taxon>Papilionoidea</taxon>
        <taxon>Nymphalidae</taxon>
        <taxon>Satyrinae</taxon>
        <taxon>Satyrini</taxon>
        <taxon>Parargina</taxon>
        <taxon>Pararge</taxon>
    </lineage>
</organism>
<dbReference type="EMBL" id="GAIX01013995">
    <property type="protein sequence ID" value="JAA78565.1"/>
    <property type="molecule type" value="Transcribed_RNA"/>
</dbReference>
<sequence length="75" mass="8766">MASPDAILMYKIFKVKWPNLGTRAQHQIFRKIFLLLRSSASFIIQVYRFQLTNMVVTKTVLDCSVQVAEWTFRGL</sequence>
<protein>
    <submittedName>
        <fullName evidence="1">Uncharacterized protein</fullName>
    </submittedName>
</protein>
<name>S4NY01_9NEOP</name>
<dbReference type="AlphaFoldDB" id="S4NY01"/>
<reference evidence="1" key="2">
    <citation type="submission" date="2013-05" db="EMBL/GenBank/DDBJ databases">
        <authorList>
            <person name="Carter J.-M."/>
            <person name="Baker S.C."/>
            <person name="Pink R."/>
            <person name="Carter D.R.F."/>
            <person name="Collins A."/>
            <person name="Tomlin J."/>
            <person name="Gibbs M."/>
            <person name="Breuker C.J."/>
        </authorList>
    </citation>
    <scope>NUCLEOTIDE SEQUENCE</scope>
    <source>
        <tissue evidence="1">Ovary</tissue>
    </source>
</reference>
<evidence type="ECO:0000313" key="1">
    <source>
        <dbReference type="EMBL" id="JAA78565.1"/>
    </source>
</evidence>
<accession>S4NY01</accession>
<reference evidence="1" key="1">
    <citation type="journal article" date="2013" name="BMC Genomics">
        <title>Unscrambling butterfly oogenesis.</title>
        <authorList>
            <person name="Carter J.M."/>
            <person name="Baker S.C."/>
            <person name="Pink R."/>
            <person name="Carter D.R."/>
            <person name="Collins A."/>
            <person name="Tomlin J."/>
            <person name="Gibbs M."/>
            <person name="Breuker C.J."/>
        </authorList>
    </citation>
    <scope>NUCLEOTIDE SEQUENCE</scope>
    <source>
        <tissue evidence="1">Ovary</tissue>
    </source>
</reference>
<proteinExistence type="predicted"/>